<protein>
    <submittedName>
        <fullName evidence="1">Uncharacterized protein</fullName>
    </submittedName>
</protein>
<dbReference type="OrthoDB" id="4463088at2759"/>
<accession>A0A7R7W0E8</accession>
<organism evidence="1 2">
    <name type="scientific">Aspergillus kawachii</name>
    <name type="common">White koji mold</name>
    <name type="synonym">Aspergillus awamori var. kawachi</name>
    <dbReference type="NCBI Taxonomy" id="1069201"/>
    <lineage>
        <taxon>Eukaryota</taxon>
        <taxon>Fungi</taxon>
        <taxon>Dikarya</taxon>
        <taxon>Ascomycota</taxon>
        <taxon>Pezizomycotina</taxon>
        <taxon>Eurotiomycetes</taxon>
        <taxon>Eurotiomycetidae</taxon>
        <taxon>Eurotiales</taxon>
        <taxon>Aspergillaceae</taxon>
        <taxon>Aspergillus</taxon>
        <taxon>Aspergillus subgen. Circumdati</taxon>
    </lineage>
</organism>
<evidence type="ECO:0000313" key="2">
    <source>
        <dbReference type="Proteomes" id="UP000661280"/>
    </source>
</evidence>
<reference evidence="1" key="2">
    <citation type="submission" date="2021-02" db="EMBL/GenBank/DDBJ databases">
        <title>Aspergillus luchuensis mut. kawachii IFO 4304 genome sequence.</title>
        <authorList>
            <person name="Mori K."/>
            <person name="Kadooka C."/>
            <person name="Goto M."/>
            <person name="Futagami T."/>
        </authorList>
    </citation>
    <scope>NUCLEOTIDE SEQUENCE</scope>
    <source>
        <strain evidence="1">IFO 4308</strain>
    </source>
</reference>
<gene>
    <name evidence="1" type="ORF">AKAW2_11091A</name>
</gene>
<evidence type="ECO:0000313" key="1">
    <source>
        <dbReference type="EMBL" id="BCR94045.1"/>
    </source>
</evidence>
<proteinExistence type="predicted"/>
<keyword evidence="2" id="KW-1185">Reference proteome</keyword>
<dbReference type="AlphaFoldDB" id="A0A7R7W0E8"/>
<dbReference type="GeneID" id="64955370"/>
<dbReference type="KEGG" id="aluc:AKAW2_11091A"/>
<sequence length="187" mass="21206">MTIFRWSSLKDLCALEHLTIIHVNLTGLPDQRTYEGHPKSLIDHFPASLKTLKITDIGFHYITALLLDVVGLLKERTSMPSLVSVSLEAFTREDSRLTFCDNIIFWFRSHNDPRIKGQVRLDIGQNSGLLIQHDALKPYSESYTFRFFKGADHLDAASFARLASSVNDEVSVTINIQPAPSYIEEKK</sequence>
<dbReference type="RefSeq" id="XP_041537811.1">
    <property type="nucleotide sequence ID" value="XM_041681800.1"/>
</dbReference>
<dbReference type="EMBL" id="AP024425">
    <property type="protein sequence ID" value="BCR94045.1"/>
    <property type="molecule type" value="Genomic_DNA"/>
</dbReference>
<dbReference type="Proteomes" id="UP000661280">
    <property type="component" value="Chromosome 1"/>
</dbReference>
<reference evidence="1" key="1">
    <citation type="submission" date="2021-01" db="EMBL/GenBank/DDBJ databases">
        <authorList>
            <consortium name="Aspergillus luchuensis mut. kawachii IFO 4304 genome sequencing consortium"/>
            <person name="Kazuki M."/>
            <person name="Futagami T."/>
        </authorList>
    </citation>
    <scope>NUCLEOTIDE SEQUENCE</scope>
    <source>
        <strain evidence="1">IFO 4308</strain>
    </source>
</reference>
<name>A0A7R7W0E8_ASPKA</name>